<accession>A0A0M8N145</accession>
<reference evidence="2 3" key="1">
    <citation type="submission" date="2015-07" db="EMBL/GenBank/DDBJ databases">
        <title>The genome of the fungus Escovopsis weberi, a specialized disease agent of ant agriculture.</title>
        <authorList>
            <person name="de Man T.J."/>
            <person name="Stajich J.E."/>
            <person name="Kubicek C.P."/>
            <person name="Chenthamara K."/>
            <person name="Atanasova L."/>
            <person name="Druzhinina I.S."/>
            <person name="Birnbaum S."/>
            <person name="Barribeau S.M."/>
            <person name="Teiling C."/>
            <person name="Suen G."/>
            <person name="Currie C."/>
            <person name="Gerardo N.M."/>
        </authorList>
    </citation>
    <scope>NUCLEOTIDE SEQUENCE [LARGE SCALE GENOMIC DNA]</scope>
</reference>
<keyword evidence="3" id="KW-1185">Reference proteome</keyword>
<proteinExistence type="predicted"/>
<feature type="compositionally biased region" description="Basic and acidic residues" evidence="1">
    <location>
        <begin position="140"/>
        <end position="152"/>
    </location>
</feature>
<gene>
    <name evidence="2" type="ORF">ESCO_001107</name>
</gene>
<feature type="region of interest" description="Disordered" evidence="1">
    <location>
        <begin position="23"/>
        <end position="160"/>
    </location>
</feature>
<dbReference type="Proteomes" id="UP000053831">
    <property type="component" value="Unassembled WGS sequence"/>
</dbReference>
<dbReference type="EMBL" id="LGSR01000020">
    <property type="protein sequence ID" value="KOS18404.1"/>
    <property type="molecule type" value="Genomic_DNA"/>
</dbReference>
<dbReference type="OrthoDB" id="5374349at2759"/>
<dbReference type="AlphaFoldDB" id="A0A0M8N145"/>
<evidence type="ECO:0000313" key="2">
    <source>
        <dbReference type="EMBL" id="KOS18404.1"/>
    </source>
</evidence>
<sequence length="317" mass="33445">MAPVATEFEKIIHTARERKKNEALADKIFSTNRREPKTAPRGSLASRVGVKKPQQASPAQRQRASIPAGDVNGEWIHDLHNAHDDSPRGRSLRSRITQPGAAHAHANGNGNGNGNATATAHNVAQRSNRKRAAQLSAALDRMDTDATAEPRRQPGAGASAAKLKPAAGGISIRGIAGPFAVLAQNFAPGTTAADIESAMTPVGGEMISCSIIKTQPMMLVEMVFSSREGGERADGRVIQVFAKPGGYQPDHSARNGAHAHANTRSQIVDGRNGFSEDLMAVDNTASSSAGVDRLFYIDKAGPANKRGRGFQRGQGGR</sequence>
<feature type="compositionally biased region" description="Basic and acidic residues" evidence="1">
    <location>
        <begin position="75"/>
        <end position="88"/>
    </location>
</feature>
<evidence type="ECO:0000256" key="1">
    <source>
        <dbReference type="SAM" id="MobiDB-lite"/>
    </source>
</evidence>
<feature type="compositionally biased region" description="Low complexity" evidence="1">
    <location>
        <begin position="51"/>
        <end position="65"/>
    </location>
</feature>
<dbReference type="STRING" id="150374.A0A0M8N145"/>
<name>A0A0M8N145_ESCWE</name>
<protein>
    <submittedName>
        <fullName evidence="2">Putative RNA-binding protein</fullName>
    </submittedName>
</protein>
<organism evidence="2 3">
    <name type="scientific">Escovopsis weberi</name>
    <dbReference type="NCBI Taxonomy" id="150374"/>
    <lineage>
        <taxon>Eukaryota</taxon>
        <taxon>Fungi</taxon>
        <taxon>Dikarya</taxon>
        <taxon>Ascomycota</taxon>
        <taxon>Pezizomycotina</taxon>
        <taxon>Sordariomycetes</taxon>
        <taxon>Hypocreomycetidae</taxon>
        <taxon>Hypocreales</taxon>
        <taxon>Hypocreaceae</taxon>
        <taxon>Escovopsis</taxon>
    </lineage>
</organism>
<feature type="compositionally biased region" description="Low complexity" evidence="1">
    <location>
        <begin position="100"/>
        <end position="122"/>
    </location>
</feature>
<comment type="caution">
    <text evidence="2">The sequence shown here is derived from an EMBL/GenBank/DDBJ whole genome shotgun (WGS) entry which is preliminary data.</text>
</comment>
<evidence type="ECO:0000313" key="3">
    <source>
        <dbReference type="Proteomes" id="UP000053831"/>
    </source>
</evidence>